<dbReference type="NCBIfam" id="TIGR01730">
    <property type="entry name" value="RND_mfp"/>
    <property type="match status" value="1"/>
</dbReference>
<dbReference type="InterPro" id="IPR058625">
    <property type="entry name" value="MdtA-like_BSH"/>
</dbReference>
<feature type="compositionally biased region" description="Basic and acidic residues" evidence="6">
    <location>
        <begin position="9"/>
        <end position="24"/>
    </location>
</feature>
<dbReference type="InterPro" id="IPR006143">
    <property type="entry name" value="RND_pump_MFP"/>
</dbReference>
<keyword evidence="5" id="KW-0175">Coiled coil</keyword>
<dbReference type="OrthoDB" id="9811754at2"/>
<keyword evidence="2 7" id="KW-0812">Transmembrane</keyword>
<evidence type="ECO:0000256" key="1">
    <source>
        <dbReference type="ARBA" id="ARBA00009477"/>
    </source>
</evidence>
<evidence type="ECO:0000256" key="6">
    <source>
        <dbReference type="SAM" id="MobiDB-lite"/>
    </source>
</evidence>
<dbReference type="EMBL" id="QYBC01000002">
    <property type="protein sequence ID" value="RYB07201.1"/>
    <property type="molecule type" value="Genomic_DNA"/>
</dbReference>
<dbReference type="Proteomes" id="UP000289411">
    <property type="component" value="Unassembled WGS sequence"/>
</dbReference>
<dbReference type="InterPro" id="IPR058634">
    <property type="entry name" value="AaeA-lik-b-barrel"/>
</dbReference>
<dbReference type="SUPFAM" id="SSF111369">
    <property type="entry name" value="HlyD-like secretion proteins"/>
    <property type="match status" value="1"/>
</dbReference>
<dbReference type="GO" id="GO:0016020">
    <property type="term" value="C:membrane"/>
    <property type="evidence" value="ECO:0007669"/>
    <property type="project" value="InterPro"/>
</dbReference>
<evidence type="ECO:0000256" key="2">
    <source>
        <dbReference type="ARBA" id="ARBA00022692"/>
    </source>
</evidence>
<name>A0A4Q2RJP2_9HYPH</name>
<keyword evidence="11" id="KW-1185">Reference proteome</keyword>
<dbReference type="AlphaFoldDB" id="A0A4Q2RJP2"/>
<protein>
    <submittedName>
        <fullName evidence="10">Efflux RND transporter periplasmic adaptor subunit</fullName>
    </submittedName>
</protein>
<feature type="transmembrane region" description="Helical" evidence="7">
    <location>
        <begin position="62"/>
        <end position="83"/>
    </location>
</feature>
<comment type="caution">
    <text evidence="10">The sequence shown here is derived from an EMBL/GenBank/DDBJ whole genome shotgun (WGS) entry which is preliminary data.</text>
</comment>
<evidence type="ECO:0000259" key="8">
    <source>
        <dbReference type="Pfam" id="PF25917"/>
    </source>
</evidence>
<accession>A0A4Q2RJP2</accession>
<feature type="region of interest" description="Disordered" evidence="6">
    <location>
        <begin position="1"/>
        <end position="53"/>
    </location>
</feature>
<reference evidence="10 11" key="2">
    <citation type="submission" date="2019-02" db="EMBL/GenBank/DDBJ databases">
        <title>'Lichenibacterium ramalinii' gen. nov. sp. nov., 'Lichenibacterium minor' gen. nov. sp. nov.</title>
        <authorList>
            <person name="Pankratov T."/>
        </authorList>
    </citation>
    <scope>NUCLEOTIDE SEQUENCE [LARGE SCALE GENOMIC DNA]</scope>
    <source>
        <strain evidence="10 11">RmlP001</strain>
    </source>
</reference>
<gene>
    <name evidence="10" type="ORF">D3272_03830</name>
</gene>
<evidence type="ECO:0000313" key="10">
    <source>
        <dbReference type="EMBL" id="RYB07201.1"/>
    </source>
</evidence>
<dbReference type="Pfam" id="PF25917">
    <property type="entry name" value="BSH_RND"/>
    <property type="match status" value="1"/>
</dbReference>
<feature type="domain" description="p-hydroxybenzoic acid efflux pump subunit AaeA-like beta-barrel" evidence="9">
    <location>
        <begin position="244"/>
        <end position="340"/>
    </location>
</feature>
<dbReference type="GO" id="GO:0022857">
    <property type="term" value="F:transmembrane transporter activity"/>
    <property type="evidence" value="ECO:0007669"/>
    <property type="project" value="InterPro"/>
</dbReference>
<feature type="compositionally biased region" description="Low complexity" evidence="6">
    <location>
        <begin position="369"/>
        <end position="392"/>
    </location>
</feature>
<dbReference type="Gene3D" id="2.40.50.100">
    <property type="match status" value="1"/>
</dbReference>
<evidence type="ECO:0000256" key="7">
    <source>
        <dbReference type="SAM" id="Phobius"/>
    </source>
</evidence>
<feature type="domain" description="Multidrug resistance protein MdtA-like barrel-sandwich hybrid" evidence="8">
    <location>
        <begin position="101"/>
        <end position="241"/>
    </location>
</feature>
<dbReference type="InterPro" id="IPR050393">
    <property type="entry name" value="MFP_Efflux_Pump"/>
</dbReference>
<dbReference type="PANTHER" id="PTHR30367:SF1">
    <property type="entry name" value="MULTIDRUG RESISTANCE PROTEIN MDTN"/>
    <property type="match status" value="1"/>
</dbReference>
<dbReference type="RefSeq" id="WP_129217800.1">
    <property type="nucleotide sequence ID" value="NZ_QYBC01000002.1"/>
</dbReference>
<feature type="compositionally biased region" description="Pro residues" evidence="6">
    <location>
        <begin position="403"/>
        <end position="412"/>
    </location>
</feature>
<proteinExistence type="inferred from homology"/>
<reference evidence="10 11" key="1">
    <citation type="submission" date="2018-09" db="EMBL/GenBank/DDBJ databases">
        <authorList>
            <person name="Grouzdev D.S."/>
            <person name="Krutkina M.S."/>
        </authorList>
    </citation>
    <scope>NUCLEOTIDE SEQUENCE [LARGE SCALE GENOMIC DNA]</scope>
    <source>
        <strain evidence="10 11">RmlP001</strain>
    </source>
</reference>
<keyword evidence="4 7" id="KW-0472">Membrane</keyword>
<comment type="similarity">
    <text evidence="1">Belongs to the membrane fusion protein (MFP) (TC 8.A.1) family.</text>
</comment>
<evidence type="ECO:0000256" key="3">
    <source>
        <dbReference type="ARBA" id="ARBA00022989"/>
    </source>
</evidence>
<feature type="coiled-coil region" evidence="5">
    <location>
        <begin position="185"/>
        <end position="212"/>
    </location>
</feature>
<organism evidence="10 11">
    <name type="scientific">Lichenibacterium ramalinae</name>
    <dbReference type="NCBI Taxonomy" id="2316527"/>
    <lineage>
        <taxon>Bacteria</taxon>
        <taxon>Pseudomonadati</taxon>
        <taxon>Pseudomonadota</taxon>
        <taxon>Alphaproteobacteria</taxon>
        <taxon>Hyphomicrobiales</taxon>
        <taxon>Lichenihabitantaceae</taxon>
        <taxon>Lichenibacterium</taxon>
    </lineage>
</organism>
<feature type="region of interest" description="Disordered" evidence="6">
    <location>
        <begin position="339"/>
        <end position="412"/>
    </location>
</feature>
<dbReference type="Gene3D" id="2.40.30.170">
    <property type="match status" value="1"/>
</dbReference>
<sequence length="412" mass="44363">MSEASARAPSREEDRPDPQRRSEPTGRQPAPERSPPPGRDGSAGQAPRPDGVRRRARRGWRILPVLVTLCIAAVAAYAGWLLWNAYMASPWTRDGTVRVYVVTVAPEVSGQIVDLPVRDNQFVHKGDLLMRIDPRDYRVAIDLSQAALDQAQADYMNKQSQAARRLQLTDLATTPEQKEQYVSAAKMAQADVEQQKANLDRAKINMERTEIRAPVNGWVTNLLTQQGNYATTGQTALSVVDSDSYWVDGYFEETNIGPIREGDPAKVYLLGYRRVVLGHVDSVARAIVVSNAQPGQSGLATVNPIFTWVRLAQRVPVRVHLDDVPPDVRLVAGMTATVEVDPPAGPRPPVADTGAQPGSGAPQTGPDGQPAAPRSAAPQSAITFTAPIAAAGGPTGDTRPAEAPQPPARAKP</sequence>
<evidence type="ECO:0000256" key="4">
    <source>
        <dbReference type="ARBA" id="ARBA00023136"/>
    </source>
</evidence>
<evidence type="ECO:0000259" key="9">
    <source>
        <dbReference type="Pfam" id="PF25963"/>
    </source>
</evidence>
<evidence type="ECO:0000256" key="5">
    <source>
        <dbReference type="SAM" id="Coils"/>
    </source>
</evidence>
<keyword evidence="3 7" id="KW-1133">Transmembrane helix</keyword>
<dbReference type="Pfam" id="PF25963">
    <property type="entry name" value="Beta-barrel_AAEA"/>
    <property type="match status" value="1"/>
</dbReference>
<dbReference type="PANTHER" id="PTHR30367">
    <property type="entry name" value="P-HYDROXYBENZOIC ACID EFFLUX PUMP SUBUNIT AAEA-RELATED"/>
    <property type="match status" value="1"/>
</dbReference>
<evidence type="ECO:0000313" key="11">
    <source>
        <dbReference type="Proteomes" id="UP000289411"/>
    </source>
</evidence>